<evidence type="ECO:0000259" key="1">
    <source>
        <dbReference type="SMART" id="SM00914"/>
    </source>
</evidence>
<dbReference type="EMBL" id="SMAB01000002">
    <property type="protein sequence ID" value="TCS84152.1"/>
    <property type="molecule type" value="Genomic_DNA"/>
</dbReference>
<protein>
    <submittedName>
        <fullName evidence="2">Uncharacterized protein YpiB (UPF0302 family)</fullName>
    </submittedName>
</protein>
<dbReference type="InterPro" id="IPR027393">
    <property type="entry name" value="Virus_scaffolding_prot_C"/>
</dbReference>
<dbReference type="AlphaFoldDB" id="A0A4R3KKW3"/>
<dbReference type="NCBIfam" id="NF002965">
    <property type="entry name" value="PRK03636.1"/>
    <property type="match status" value="1"/>
</dbReference>
<accession>A0A4R3KKW3</accession>
<dbReference type="InterPro" id="IPR011188">
    <property type="entry name" value="UPF0302"/>
</dbReference>
<comment type="caution">
    <text evidence="2">The sequence shown here is derived from an EMBL/GenBank/DDBJ whole genome shotgun (WGS) entry which is preliminary data.</text>
</comment>
<sequence>MITVAEKKDFIKWFLNSYTLAKREAAWLLTFIASNEKLLEKVHFVDDIHDLPKSILISTEDVTMTPFKFYKNNRVTPDVETAFLDIRSNPDEDIFIGLYFKDRDHSPEYAAVLEGNPMERQNMVKDSLLELFAEMVLDQATFQFTKEKLYIAIDEALKKGDKVEFIKLTEQLNQLLKDVEQ</sequence>
<dbReference type="SMART" id="SM00914">
    <property type="entry name" value="IDEAL"/>
    <property type="match status" value="1"/>
</dbReference>
<proteinExistence type="predicted"/>
<dbReference type="OrthoDB" id="2155814at2"/>
<name>A0A4R3KKW3_9BACI</name>
<dbReference type="InterPro" id="IPR014963">
    <property type="entry name" value="UPF0302_N"/>
</dbReference>
<feature type="domain" description="IDEAL" evidence="1">
    <location>
        <begin position="136"/>
        <end position="172"/>
    </location>
</feature>
<dbReference type="Pfam" id="PF08864">
    <property type="entry name" value="UPF0302"/>
    <property type="match status" value="1"/>
</dbReference>
<dbReference type="PIRSF" id="PIRSF007165">
    <property type="entry name" value="UCP007165"/>
    <property type="match status" value="1"/>
</dbReference>
<dbReference type="Proteomes" id="UP000295788">
    <property type="component" value="Unassembled WGS sequence"/>
</dbReference>
<evidence type="ECO:0000313" key="2">
    <source>
        <dbReference type="EMBL" id="TCS84152.1"/>
    </source>
</evidence>
<dbReference type="Gene3D" id="3.40.1530.30">
    <property type="entry name" value="Uncharacterised family UPF0302, N-terminal domain"/>
    <property type="match status" value="1"/>
</dbReference>
<reference evidence="2 3" key="1">
    <citation type="submission" date="2019-03" db="EMBL/GenBank/DDBJ databases">
        <title>Genomic Encyclopedia of Type Strains, Phase IV (KMG-IV): sequencing the most valuable type-strain genomes for metagenomic binning, comparative biology and taxonomic classification.</title>
        <authorList>
            <person name="Goeker M."/>
        </authorList>
    </citation>
    <scope>NUCLEOTIDE SEQUENCE [LARGE SCALE GENOMIC DNA]</scope>
    <source>
        <strain evidence="2 3">DSM 23802</strain>
    </source>
</reference>
<gene>
    <name evidence="2" type="ORF">EDD72_102196</name>
</gene>
<keyword evidence="3" id="KW-1185">Reference proteome</keyword>
<evidence type="ECO:0000313" key="3">
    <source>
        <dbReference type="Proteomes" id="UP000295788"/>
    </source>
</evidence>
<organism evidence="2 3">
    <name type="scientific">Tepidibacillus fermentans</name>
    <dbReference type="NCBI Taxonomy" id="1281767"/>
    <lineage>
        <taxon>Bacteria</taxon>
        <taxon>Bacillati</taxon>
        <taxon>Bacillota</taxon>
        <taxon>Bacilli</taxon>
        <taxon>Bacillales</taxon>
        <taxon>Bacillaceae</taxon>
        <taxon>Tepidibacillus</taxon>
    </lineage>
</organism>
<dbReference type="Gene3D" id="4.10.810.10">
    <property type="entry name" value="Virus Scaffolding Protein, Chain A"/>
    <property type="match status" value="1"/>
</dbReference>
<dbReference type="InterPro" id="IPR014957">
    <property type="entry name" value="IDEAL_dom"/>
</dbReference>
<dbReference type="InterPro" id="IPR038091">
    <property type="entry name" value="UPF0302_N_sf"/>
</dbReference>
<dbReference type="Pfam" id="PF08858">
    <property type="entry name" value="IDEAL"/>
    <property type="match status" value="1"/>
</dbReference>